<dbReference type="GeneID" id="20673057"/>
<dbReference type="KEGG" id="hir:HETIRDRAFT_412703"/>
<dbReference type="HOGENOM" id="CLU_3106649_0_0_1"/>
<dbReference type="RefSeq" id="XP_009553238.1">
    <property type="nucleotide sequence ID" value="XM_009554943.1"/>
</dbReference>
<keyword evidence="2" id="KW-1185">Reference proteome</keyword>
<protein>
    <submittedName>
        <fullName evidence="1">Uncharacterized protein</fullName>
    </submittedName>
</protein>
<dbReference type="InParanoid" id="W4JMH2"/>
<accession>W4JMH2</accession>
<organism evidence="1 2">
    <name type="scientific">Heterobasidion irregulare (strain TC 32-1)</name>
    <dbReference type="NCBI Taxonomy" id="747525"/>
    <lineage>
        <taxon>Eukaryota</taxon>
        <taxon>Fungi</taxon>
        <taxon>Dikarya</taxon>
        <taxon>Basidiomycota</taxon>
        <taxon>Agaricomycotina</taxon>
        <taxon>Agaricomycetes</taxon>
        <taxon>Russulales</taxon>
        <taxon>Bondarzewiaceae</taxon>
        <taxon>Heterobasidion</taxon>
        <taxon>Heterobasidion annosum species complex</taxon>
    </lineage>
</organism>
<dbReference type="Proteomes" id="UP000030671">
    <property type="component" value="Unassembled WGS sequence"/>
</dbReference>
<sequence length="51" mass="5782">MTDSWEFDQVGLRGFLGKLLVSIQHHVVNPAKRLHYASEGVMSWTSLKHSS</sequence>
<gene>
    <name evidence="1" type="ORF">HETIRDRAFT_412703</name>
</gene>
<reference evidence="1 2" key="1">
    <citation type="journal article" date="2012" name="New Phytol.">
        <title>Insight into trade-off between wood decay and parasitism from the genome of a fungal forest pathogen.</title>
        <authorList>
            <person name="Olson A."/>
            <person name="Aerts A."/>
            <person name="Asiegbu F."/>
            <person name="Belbahri L."/>
            <person name="Bouzid O."/>
            <person name="Broberg A."/>
            <person name="Canback B."/>
            <person name="Coutinho P.M."/>
            <person name="Cullen D."/>
            <person name="Dalman K."/>
            <person name="Deflorio G."/>
            <person name="van Diepen L.T."/>
            <person name="Dunand C."/>
            <person name="Duplessis S."/>
            <person name="Durling M."/>
            <person name="Gonthier P."/>
            <person name="Grimwood J."/>
            <person name="Fossdal C.G."/>
            <person name="Hansson D."/>
            <person name="Henrissat B."/>
            <person name="Hietala A."/>
            <person name="Himmelstrand K."/>
            <person name="Hoffmeister D."/>
            <person name="Hogberg N."/>
            <person name="James T.Y."/>
            <person name="Karlsson M."/>
            <person name="Kohler A."/>
            <person name="Kues U."/>
            <person name="Lee Y.H."/>
            <person name="Lin Y.C."/>
            <person name="Lind M."/>
            <person name="Lindquist E."/>
            <person name="Lombard V."/>
            <person name="Lucas S."/>
            <person name="Lunden K."/>
            <person name="Morin E."/>
            <person name="Murat C."/>
            <person name="Park J."/>
            <person name="Raffaello T."/>
            <person name="Rouze P."/>
            <person name="Salamov A."/>
            <person name="Schmutz J."/>
            <person name="Solheim H."/>
            <person name="Stahlberg J."/>
            <person name="Velez H."/>
            <person name="de Vries R.P."/>
            <person name="Wiebenga A."/>
            <person name="Woodward S."/>
            <person name="Yakovlev I."/>
            <person name="Garbelotto M."/>
            <person name="Martin F."/>
            <person name="Grigoriev I.V."/>
            <person name="Stenlid J."/>
        </authorList>
    </citation>
    <scope>NUCLEOTIDE SEQUENCE [LARGE SCALE GENOMIC DNA]</scope>
    <source>
        <strain evidence="1 2">TC 32-1</strain>
    </source>
</reference>
<dbReference type="AlphaFoldDB" id="W4JMH2"/>
<evidence type="ECO:0000313" key="1">
    <source>
        <dbReference type="EMBL" id="ETW74752.1"/>
    </source>
</evidence>
<dbReference type="EMBL" id="KI925467">
    <property type="protein sequence ID" value="ETW74752.1"/>
    <property type="molecule type" value="Genomic_DNA"/>
</dbReference>
<name>W4JMH2_HETIT</name>
<proteinExistence type="predicted"/>
<evidence type="ECO:0000313" key="2">
    <source>
        <dbReference type="Proteomes" id="UP000030671"/>
    </source>
</evidence>